<dbReference type="PROSITE" id="PS00206">
    <property type="entry name" value="TRANSFERRIN_LIKE_2"/>
    <property type="match status" value="1"/>
</dbReference>
<feature type="binding site" evidence="4">
    <location>
        <position position="138"/>
    </location>
    <ligand>
        <name>hydrogencarbonate</name>
        <dbReference type="ChEBI" id="CHEBI:17544"/>
        <label>1</label>
    </ligand>
</feature>
<comment type="function">
    <text evidence="3">Transferrins are iron binding transport proteins which bind Fe(3+) ion in association with the binding of an anion, usually bicarbonate.</text>
</comment>
<feature type="binding site" evidence="5">
    <location>
        <position position="108"/>
    </location>
    <ligand>
        <name>Fe(3+)</name>
        <dbReference type="ChEBI" id="CHEBI:29034"/>
        <label>1</label>
    </ligand>
</feature>
<feature type="disulfide bond" evidence="6">
    <location>
        <begin position="26"/>
        <end position="60"/>
    </location>
</feature>
<keyword evidence="2 6" id="KW-1015">Disulfide bond</keyword>
<feature type="binding site" evidence="4">
    <location>
        <position position="134"/>
    </location>
    <ligand>
        <name>hydrogencarbonate</name>
        <dbReference type="ChEBI" id="CHEBI:17544"/>
        <label>1</label>
    </ligand>
</feature>
<feature type="chain" id="PRO_5004060635" description="Transferrin" evidence="7">
    <location>
        <begin position="18"/>
        <end position="650"/>
    </location>
</feature>
<dbReference type="GO" id="GO:0046872">
    <property type="term" value="F:metal ion binding"/>
    <property type="evidence" value="ECO:0007669"/>
    <property type="project" value="UniProtKB-KW"/>
</dbReference>
<dbReference type="EMBL" id="JX560434">
    <property type="protein sequence ID" value="AGI17578.1"/>
    <property type="molecule type" value="mRNA"/>
</dbReference>
<keyword evidence="3" id="KW-0813">Transport</keyword>
<evidence type="ECO:0000256" key="4">
    <source>
        <dbReference type="PIRSR" id="PIRSR002549-2"/>
    </source>
</evidence>
<comment type="similarity">
    <text evidence="3">Belongs to the transferrin family.</text>
</comment>
<evidence type="ECO:0000313" key="9">
    <source>
        <dbReference type="EMBL" id="AGI17578.1"/>
    </source>
</evidence>
<feature type="disulfide bond" evidence="6">
    <location>
        <begin position="204"/>
        <end position="213"/>
    </location>
</feature>
<feature type="disulfide bond" evidence="6">
    <location>
        <begin position="181"/>
        <end position="207"/>
    </location>
</feature>
<feature type="binding site" evidence="4">
    <location>
        <position position="141"/>
    </location>
    <ligand>
        <name>hydrogencarbonate</name>
        <dbReference type="ChEBI" id="CHEBI:17544"/>
        <label>1</label>
    </ligand>
</feature>
<keyword evidence="3" id="KW-0410">Iron transport</keyword>
<accession>M4WMH6</accession>
<dbReference type="InterPro" id="IPR018195">
    <property type="entry name" value="Transferrin_Fe_BS"/>
</dbReference>
<dbReference type="CDD" id="cd13529">
    <property type="entry name" value="PBP2_transferrin"/>
    <property type="match status" value="2"/>
</dbReference>
<sequence>MLYRGLLLLALAAFAAAASGRQHKICVPEIVMDACKKMVEQGKTIGVLMSCVPARDRIECISKVKDHEADFEAVEPEDMYIAAQLADDSFSVFKEIRTKLEPQAEFRYEAVSVIHKDLDINNVKGLRGLASCHTGVGRNVGYKIPITKLTKAGVLGPLSNTSMSPRENELKALSSFFSKGCLVGQWSPDPDINARWKQTYSNLCELCERPEVCDYPDKNSGYEGALRCLAESGGQVAWTKVVFVRKFFGLPHGNHPVPKSTYNPDDFAYFCPDGTKKPIRGTPCTWAARPWPGFMASTSINDQDVKELRDEIAKLNNLGESTHATWIAKVLTINNKTLAVDNTPQSPLKFLEKAKYKDVIERDVLEPRRTVRLCVSTPAEMSKCEVLKTGAYSRDIRPSLLCVKHDDCISAVAQKKAELVVLDAHHAVNAENKNLRPLLNERYIGKSEQDIVGAVRKGSPVTSMQELRGKRACLLPNNNAGYFGVIKLLLKNNLIPKTNCPYEKSLNEFFSTVEQSMDPVKCLVEGKGDVAFVPLSALHQSDTTQMNLLCPSGLGKITDTGCGLITIPPRMVMTSKDLSDVQIEEALQSLLSAANLYSKHPELFRMFGNFDNQPNVIFSNHADGMVAVKDVLPSYEEYKKWMVDMSKCNA</sequence>
<feature type="disulfide bond" evidence="6">
    <location>
        <begin position="132"/>
        <end position="228"/>
    </location>
</feature>
<keyword evidence="3 5" id="KW-0479">Metal-binding</keyword>
<reference evidence="9" key="1">
    <citation type="journal article" date="2013" name="Proc. Natl. Acad. Sci. U.S.A.">
        <title>Autonomous regulation of the insect gut by circadian genes acting downstream of juvenile hormone signaling.</title>
        <authorList>
            <person name="Bajgar A."/>
            <person name="Jindra M."/>
            <person name="Dolezel D."/>
        </authorList>
    </citation>
    <scope>NUCLEOTIDE SEQUENCE</scope>
</reference>
<name>M4WMH6_PYRAP</name>
<dbReference type="InterPro" id="IPR016357">
    <property type="entry name" value="Transferrin"/>
</dbReference>
<dbReference type="PANTHER" id="PTHR11485">
    <property type="entry name" value="TRANSFERRIN"/>
    <property type="match status" value="1"/>
</dbReference>
<organism evidence="9">
    <name type="scientific">Pyrrhocoris apterus</name>
    <name type="common">Sap sucking bug</name>
    <name type="synonym">Cimex apterus</name>
    <dbReference type="NCBI Taxonomy" id="37000"/>
    <lineage>
        <taxon>Eukaryota</taxon>
        <taxon>Metazoa</taxon>
        <taxon>Ecdysozoa</taxon>
        <taxon>Arthropoda</taxon>
        <taxon>Hexapoda</taxon>
        <taxon>Insecta</taxon>
        <taxon>Pterygota</taxon>
        <taxon>Neoptera</taxon>
        <taxon>Paraneoptera</taxon>
        <taxon>Hemiptera</taxon>
        <taxon>Heteroptera</taxon>
        <taxon>Panheteroptera</taxon>
        <taxon>Pentatomomorpha</taxon>
        <taxon>Pyrrhocoroidea</taxon>
        <taxon>Pyrrhocoridae</taxon>
        <taxon>Pyrrhocoris</taxon>
    </lineage>
</organism>
<dbReference type="SMART" id="SM00094">
    <property type="entry name" value="TR_FER"/>
    <property type="match status" value="2"/>
</dbReference>
<feature type="binding site" evidence="5">
    <location>
        <position position="423"/>
    </location>
    <ligand>
        <name>Fe(3+)</name>
        <dbReference type="ChEBI" id="CHEBI:29034"/>
        <label>1</label>
    </ligand>
</feature>
<feature type="binding site" evidence="5">
    <location>
        <position position="222"/>
    </location>
    <ligand>
        <name>Fe(3+)</name>
        <dbReference type="ChEBI" id="CHEBI:29034"/>
        <label>1</label>
    </ligand>
</feature>
<evidence type="ECO:0000256" key="6">
    <source>
        <dbReference type="PIRSR" id="PIRSR002549-4"/>
    </source>
</evidence>
<dbReference type="PIRSF" id="PIRSF002549">
    <property type="entry name" value="Transferrin"/>
    <property type="match status" value="1"/>
</dbReference>
<evidence type="ECO:0000256" key="2">
    <source>
        <dbReference type="ARBA" id="ARBA00023157"/>
    </source>
</evidence>
<keyword evidence="7" id="KW-0732">Signal</keyword>
<dbReference type="Pfam" id="PF00405">
    <property type="entry name" value="Transferrin"/>
    <property type="match status" value="3"/>
</dbReference>
<dbReference type="SUPFAM" id="SSF53850">
    <property type="entry name" value="Periplasmic binding protein-like II"/>
    <property type="match status" value="2"/>
</dbReference>
<protein>
    <recommendedName>
        <fullName evidence="3">Transferrin</fullName>
    </recommendedName>
</protein>
<keyword evidence="3" id="KW-0406">Ion transport</keyword>
<keyword evidence="1" id="KW-0677">Repeat</keyword>
<evidence type="ECO:0000256" key="1">
    <source>
        <dbReference type="ARBA" id="ARBA00022737"/>
    </source>
</evidence>
<keyword evidence="3 5" id="KW-0408">Iron</keyword>
<dbReference type="GO" id="GO:0005615">
    <property type="term" value="C:extracellular space"/>
    <property type="evidence" value="ECO:0007669"/>
    <property type="project" value="InterPro"/>
</dbReference>
<feature type="disulfide bond" evidence="6">
    <location>
        <begin position="374"/>
        <end position="408"/>
    </location>
</feature>
<evidence type="ECO:0000259" key="8">
    <source>
        <dbReference type="PROSITE" id="PS51408"/>
    </source>
</evidence>
<dbReference type="PANTHER" id="PTHR11485:SF57">
    <property type="entry name" value="TRANSFERRIN"/>
    <property type="match status" value="1"/>
</dbReference>
<dbReference type="Gene3D" id="3.40.190.10">
    <property type="entry name" value="Periplasmic binding protein-like II"/>
    <property type="match status" value="4"/>
</dbReference>
<dbReference type="PROSITE" id="PS51408">
    <property type="entry name" value="TRANSFERRIN_LIKE_4"/>
    <property type="match status" value="2"/>
</dbReference>
<feature type="signal peptide" evidence="7">
    <location>
        <begin position="1"/>
        <end position="17"/>
    </location>
</feature>
<feature type="domain" description="Transferrin-like" evidence="8">
    <location>
        <begin position="23"/>
        <end position="364"/>
    </location>
</feature>
<feature type="disulfide bond" evidence="6">
    <location>
        <begin position="271"/>
        <end position="284"/>
    </location>
</feature>
<dbReference type="PRINTS" id="PR00422">
    <property type="entry name" value="TRANSFERRIN"/>
</dbReference>
<dbReference type="AlphaFoldDB" id="M4WMH6"/>
<evidence type="ECO:0000256" key="7">
    <source>
        <dbReference type="SAM" id="SignalP"/>
    </source>
</evidence>
<proteinExistence type="evidence at transcript level"/>
<dbReference type="GO" id="GO:0006826">
    <property type="term" value="P:iron ion transport"/>
    <property type="evidence" value="ECO:0007669"/>
    <property type="project" value="UniProtKB-KW"/>
</dbReference>
<evidence type="ECO:0000256" key="3">
    <source>
        <dbReference type="PIRNR" id="PIRNR002549"/>
    </source>
</evidence>
<feature type="disulfide bond" evidence="6">
    <location>
        <begin position="35"/>
        <end position="51"/>
    </location>
</feature>
<feature type="domain" description="Transferrin-like" evidence="8">
    <location>
        <begin position="371"/>
        <end position="647"/>
    </location>
</feature>
<evidence type="ECO:0000256" key="5">
    <source>
        <dbReference type="PIRSR" id="PIRSR002549-3"/>
    </source>
</evidence>
<dbReference type="InterPro" id="IPR001156">
    <property type="entry name" value="Transferrin-like_dom"/>
</dbReference>